<dbReference type="PANTHER" id="PTHR34964:SF1">
    <property type="entry name" value="MEMBRANE LIPOPROTEIN"/>
    <property type="match status" value="1"/>
</dbReference>
<dbReference type="AlphaFoldDB" id="A0A0E0MDE1"/>
<keyword evidence="2" id="KW-0472">Membrane</keyword>
<keyword evidence="5" id="KW-1185">Reference proteome</keyword>
<proteinExistence type="predicted"/>
<dbReference type="HOGENOM" id="CLU_2295767_0_0_1"/>
<feature type="chain" id="PRO_5002367845" evidence="3">
    <location>
        <begin position="32"/>
        <end position="104"/>
    </location>
</feature>
<evidence type="ECO:0000256" key="3">
    <source>
        <dbReference type="SAM" id="SignalP"/>
    </source>
</evidence>
<evidence type="ECO:0000256" key="1">
    <source>
        <dbReference type="SAM" id="MobiDB-lite"/>
    </source>
</evidence>
<reference evidence="4" key="2">
    <citation type="submission" date="2018-05" db="EMBL/GenBank/DDBJ databases">
        <title>OpunRS2 (Oryza punctata Reference Sequence Version 2).</title>
        <authorList>
            <person name="Zhang J."/>
            <person name="Kudrna D."/>
            <person name="Lee S."/>
            <person name="Talag J."/>
            <person name="Welchert J."/>
            <person name="Wing R.A."/>
        </authorList>
    </citation>
    <scope>NUCLEOTIDE SEQUENCE [LARGE SCALE GENOMIC DNA]</scope>
</reference>
<protein>
    <submittedName>
        <fullName evidence="4">Uncharacterized protein</fullName>
    </submittedName>
</protein>
<keyword evidence="3" id="KW-0732">Signal</keyword>
<evidence type="ECO:0000313" key="4">
    <source>
        <dbReference type="EnsemblPlants" id="OPUNC11G05450.1"/>
    </source>
</evidence>
<evidence type="ECO:0000313" key="5">
    <source>
        <dbReference type="Proteomes" id="UP000026962"/>
    </source>
</evidence>
<feature type="signal peptide" evidence="3">
    <location>
        <begin position="1"/>
        <end position="31"/>
    </location>
</feature>
<feature type="compositionally biased region" description="Polar residues" evidence="1">
    <location>
        <begin position="94"/>
        <end position="104"/>
    </location>
</feature>
<sequence length="104" mass="10796">MAPPMQEGEGRPGGSACVWLVTALLLLSVLAGGGCLVGYVVLPPNEAPHWLPAVGMALVALPWAFWVATCSYRCARRRAAERQAMGSAAVAPAATSSMRSRADS</sequence>
<keyword evidence="2" id="KW-0812">Transmembrane</keyword>
<keyword evidence="2" id="KW-1133">Transmembrane helix</keyword>
<accession>A0A0E0MDE1</accession>
<name>A0A0E0MDE1_ORYPU</name>
<feature type="transmembrane region" description="Helical" evidence="2">
    <location>
        <begin position="47"/>
        <end position="68"/>
    </location>
</feature>
<evidence type="ECO:0000256" key="2">
    <source>
        <dbReference type="SAM" id="Phobius"/>
    </source>
</evidence>
<dbReference type="PANTHER" id="PTHR34964">
    <property type="entry name" value="MEMBRANE LIPOPROTEIN-RELATED"/>
    <property type="match status" value="1"/>
</dbReference>
<organism evidence="4">
    <name type="scientific">Oryza punctata</name>
    <name type="common">Red rice</name>
    <dbReference type="NCBI Taxonomy" id="4537"/>
    <lineage>
        <taxon>Eukaryota</taxon>
        <taxon>Viridiplantae</taxon>
        <taxon>Streptophyta</taxon>
        <taxon>Embryophyta</taxon>
        <taxon>Tracheophyta</taxon>
        <taxon>Spermatophyta</taxon>
        <taxon>Magnoliopsida</taxon>
        <taxon>Liliopsida</taxon>
        <taxon>Poales</taxon>
        <taxon>Poaceae</taxon>
        <taxon>BOP clade</taxon>
        <taxon>Oryzoideae</taxon>
        <taxon>Oryzeae</taxon>
        <taxon>Oryzinae</taxon>
        <taxon>Oryza</taxon>
    </lineage>
</organism>
<dbReference type="OMA" id="CVWMVTT"/>
<reference evidence="4" key="1">
    <citation type="submission" date="2015-04" db="UniProtKB">
        <authorList>
            <consortium name="EnsemblPlants"/>
        </authorList>
    </citation>
    <scope>IDENTIFICATION</scope>
</reference>
<dbReference type="eggNOG" id="ENOG502S90I">
    <property type="taxonomic scope" value="Eukaryota"/>
</dbReference>
<dbReference type="Gramene" id="OPUNC11G05450.1">
    <property type="protein sequence ID" value="OPUNC11G05450.1"/>
    <property type="gene ID" value="OPUNC11G05450"/>
</dbReference>
<dbReference type="Proteomes" id="UP000026962">
    <property type="component" value="Chromosome 11"/>
</dbReference>
<feature type="region of interest" description="Disordered" evidence="1">
    <location>
        <begin position="84"/>
        <end position="104"/>
    </location>
</feature>
<dbReference type="EnsemblPlants" id="OPUNC11G05450.1">
    <property type="protein sequence ID" value="OPUNC11G05450.1"/>
    <property type="gene ID" value="OPUNC11G05450"/>
</dbReference>